<dbReference type="InterPro" id="IPR052923">
    <property type="entry name" value="UPF0718"/>
</dbReference>
<comment type="similarity">
    <text evidence="2">Belongs to the UPF0718 family.</text>
</comment>
<sequence>MTFFNHLIDLSLEAAPYLLFGLIIAGLIKAWLPESWVKRQLSGSGSKPIVKAALLGAPMPLCSCSVIPVALGIRRSGASKGSTVSFLVSTPETGVDSISLTYAMMGPFMAIVRPVAAIATALTAGLWVNASDSENSQQKPAAASIDEVTTSCCSKSAPAKPATSSCCSSKQPAATTTSSCCDSKSNDKAAKESSVITGIQFAFGKLYQDIAWWLLAGLVIAAAVQTFVPTEWLASWGSGWIAKFIMLVIGIPMYICASASTPIAAGLMLAGVSPGTVLVFLLAGPATNMSTIAVLRNELGQNIMIKYIVSVMAMALLSGVALDLLIDQHHIEIANGHQHSDWMPLWLSVSSLIILIAAAFKPIRDWAFDLLNSPSGAH</sequence>
<feature type="transmembrane region" description="Helical" evidence="8">
    <location>
        <begin position="264"/>
        <end position="283"/>
    </location>
</feature>
<comment type="caution">
    <text evidence="9">The sequence shown here is derived from an EMBL/GenBank/DDBJ whole genome shotgun (WGS) entry which is preliminary data.</text>
</comment>
<evidence type="ECO:0000256" key="5">
    <source>
        <dbReference type="ARBA" id="ARBA00022989"/>
    </source>
</evidence>
<dbReference type="PANTHER" id="PTHR34184:SF4">
    <property type="entry name" value="UPF0718 PROTEIN YCGR"/>
    <property type="match status" value="1"/>
</dbReference>
<keyword evidence="6 8" id="KW-0472">Membrane</keyword>
<feature type="transmembrane region" description="Helical" evidence="8">
    <location>
        <begin position="240"/>
        <end position="257"/>
    </location>
</feature>
<evidence type="ECO:0000313" key="9">
    <source>
        <dbReference type="EMBL" id="MBD1389178.1"/>
    </source>
</evidence>
<proteinExistence type="inferred from homology"/>
<dbReference type="NCBIfam" id="NF033936">
    <property type="entry name" value="CuZnOut_SO0444"/>
    <property type="match status" value="1"/>
</dbReference>
<dbReference type="PANTHER" id="PTHR34184">
    <property type="entry name" value="UPF0718 PROTEIN YCGR"/>
    <property type="match status" value="1"/>
</dbReference>
<accession>A0A8J6UIV1</accession>
<organism evidence="9 10">
    <name type="scientific">Neiella litorisoli</name>
    <dbReference type="NCBI Taxonomy" id="2771431"/>
    <lineage>
        <taxon>Bacteria</taxon>
        <taxon>Pseudomonadati</taxon>
        <taxon>Pseudomonadota</taxon>
        <taxon>Gammaproteobacteria</taxon>
        <taxon>Alteromonadales</taxon>
        <taxon>Echinimonadaceae</taxon>
        <taxon>Neiella</taxon>
    </lineage>
</organism>
<evidence type="ECO:0000256" key="2">
    <source>
        <dbReference type="ARBA" id="ARBA00006386"/>
    </source>
</evidence>
<evidence type="ECO:0000256" key="3">
    <source>
        <dbReference type="ARBA" id="ARBA00022475"/>
    </source>
</evidence>
<evidence type="ECO:0000256" key="4">
    <source>
        <dbReference type="ARBA" id="ARBA00022692"/>
    </source>
</evidence>
<keyword evidence="4 8" id="KW-0812">Transmembrane</keyword>
<dbReference type="Pfam" id="PF03773">
    <property type="entry name" value="ArsP_1"/>
    <property type="match status" value="1"/>
</dbReference>
<dbReference type="RefSeq" id="WP_191144277.1">
    <property type="nucleotide sequence ID" value="NZ_JACXAF010000007.1"/>
</dbReference>
<dbReference type="InterPro" id="IPR005524">
    <property type="entry name" value="DUF318"/>
</dbReference>
<name>A0A8J6UIV1_9GAMM</name>
<evidence type="ECO:0000256" key="6">
    <source>
        <dbReference type="ARBA" id="ARBA00023136"/>
    </source>
</evidence>
<dbReference type="EMBL" id="JACXAF010000007">
    <property type="protein sequence ID" value="MBD1389178.1"/>
    <property type="molecule type" value="Genomic_DNA"/>
</dbReference>
<dbReference type="AlphaFoldDB" id="A0A8J6UIV1"/>
<protein>
    <submittedName>
        <fullName evidence="9">SO_0444 family Cu/Zn efflux transporter</fullName>
    </submittedName>
</protein>
<feature type="region of interest" description="Disordered" evidence="7">
    <location>
        <begin position="156"/>
        <end position="186"/>
    </location>
</feature>
<feature type="transmembrane region" description="Helical" evidence="8">
    <location>
        <begin position="345"/>
        <end position="363"/>
    </location>
</feature>
<comment type="subcellular location">
    <subcellularLocation>
        <location evidence="1">Cell membrane</location>
        <topology evidence="1">Multi-pass membrane protein</topology>
    </subcellularLocation>
</comment>
<dbReference type="GO" id="GO:0005886">
    <property type="term" value="C:plasma membrane"/>
    <property type="evidence" value="ECO:0007669"/>
    <property type="project" value="UniProtKB-SubCell"/>
</dbReference>
<evidence type="ECO:0000256" key="7">
    <source>
        <dbReference type="SAM" id="MobiDB-lite"/>
    </source>
</evidence>
<feature type="compositionally biased region" description="Polar residues" evidence="7">
    <location>
        <begin position="171"/>
        <end position="183"/>
    </location>
</feature>
<feature type="compositionally biased region" description="Low complexity" evidence="7">
    <location>
        <begin position="156"/>
        <end position="170"/>
    </location>
</feature>
<evidence type="ECO:0000256" key="1">
    <source>
        <dbReference type="ARBA" id="ARBA00004651"/>
    </source>
</evidence>
<dbReference type="Proteomes" id="UP000638014">
    <property type="component" value="Unassembled WGS sequence"/>
</dbReference>
<feature type="transmembrane region" description="Helical" evidence="8">
    <location>
        <begin position="110"/>
        <end position="130"/>
    </location>
</feature>
<evidence type="ECO:0000313" key="10">
    <source>
        <dbReference type="Proteomes" id="UP000638014"/>
    </source>
</evidence>
<reference evidence="9" key="1">
    <citation type="submission" date="2020-09" db="EMBL/GenBank/DDBJ databases">
        <title>A novel bacterium of genus Neiella, isolated from South China Sea.</title>
        <authorList>
            <person name="Huang H."/>
            <person name="Mo K."/>
            <person name="Hu Y."/>
        </authorList>
    </citation>
    <scope>NUCLEOTIDE SEQUENCE</scope>
    <source>
        <strain evidence="9">HB171785</strain>
    </source>
</reference>
<keyword evidence="10" id="KW-1185">Reference proteome</keyword>
<feature type="transmembrane region" description="Helical" evidence="8">
    <location>
        <begin position="14"/>
        <end position="32"/>
    </location>
</feature>
<keyword evidence="3" id="KW-1003">Cell membrane</keyword>
<gene>
    <name evidence="9" type="ORF">IC617_07055</name>
</gene>
<feature type="transmembrane region" description="Helical" evidence="8">
    <location>
        <begin position="303"/>
        <end position="325"/>
    </location>
</feature>
<feature type="transmembrane region" description="Helical" evidence="8">
    <location>
        <begin position="210"/>
        <end position="228"/>
    </location>
</feature>
<evidence type="ECO:0000256" key="8">
    <source>
        <dbReference type="SAM" id="Phobius"/>
    </source>
</evidence>
<keyword evidence="5 8" id="KW-1133">Transmembrane helix</keyword>